<reference evidence="3" key="1">
    <citation type="submission" date="2015-12" db="EMBL/GenBank/DDBJ databases">
        <authorList>
            <person name="Shamseldin A."/>
            <person name="Moawad H."/>
            <person name="Abd El-Rahim W.M."/>
            <person name="Sadowsky M.J."/>
        </authorList>
    </citation>
    <scope>NUCLEOTIDE SEQUENCE [LARGE SCALE GENOMIC DNA]</scope>
    <source>
        <strain evidence="3">JAM AC0309</strain>
    </source>
</reference>
<dbReference type="Proteomes" id="UP000218965">
    <property type="component" value="Chromosome"/>
</dbReference>
<organism evidence="2 3">
    <name type="scientific">Microcella alkaliphila</name>
    <dbReference type="NCBI Taxonomy" id="279828"/>
    <lineage>
        <taxon>Bacteria</taxon>
        <taxon>Bacillati</taxon>
        <taxon>Actinomycetota</taxon>
        <taxon>Actinomycetes</taxon>
        <taxon>Micrococcales</taxon>
        <taxon>Microbacteriaceae</taxon>
        <taxon>Microcella</taxon>
    </lineage>
</organism>
<gene>
    <name evidence="2" type="ORF">MalAC0309_1020</name>
</gene>
<evidence type="ECO:0000256" key="1">
    <source>
        <dbReference type="SAM" id="SignalP"/>
    </source>
</evidence>
<dbReference type="KEGG" id="malk:MalAC0309_1020"/>
<keyword evidence="1" id="KW-0732">Signal</keyword>
<reference evidence="2 3" key="2">
    <citation type="submission" date="2016-01" db="EMBL/GenBank/DDBJ databases">
        <title>Microcella alkaliphila JAM AC0309 whole genome shotgun sequence.</title>
        <authorList>
            <person name="Kurata A."/>
            <person name="Hirose Y."/>
            <person name="Kishimoto N."/>
            <person name="Kobayashi T."/>
        </authorList>
    </citation>
    <scope>NUCLEOTIDE SEQUENCE [LARGE SCALE GENOMIC DNA]</scope>
    <source>
        <strain evidence="2 3">JAM AC0309</strain>
    </source>
</reference>
<feature type="chain" id="PRO_5006853750" description="Lipoprotein" evidence="1">
    <location>
        <begin position="28"/>
        <end position="189"/>
    </location>
</feature>
<dbReference type="AlphaFoldDB" id="A0A0U4WVN1"/>
<protein>
    <recommendedName>
        <fullName evidence="4">Lipoprotein</fullName>
    </recommendedName>
</protein>
<dbReference type="EMBL" id="AP017315">
    <property type="protein sequence ID" value="BAU31882.1"/>
    <property type="molecule type" value="Genomic_DNA"/>
</dbReference>
<sequence>MPRRSVTVRVAATLAALALGAGLAACADTTRIPPAPTDTGAAEPLFASDEEALAAAVAAYEEYAAVVDALLARDAPTTQLREVAEIKIAESTEAEIEEFLGGGYTATAPREISASQLQGRISEEDGSELVVLYVCEDLTNVDVVDEAGESVVGERTNPRTEIEVVIRVKPDFEGVVTEREVWNGSGICA</sequence>
<accession>A0A0U4WVN1</accession>
<proteinExistence type="predicted"/>
<evidence type="ECO:0000313" key="2">
    <source>
        <dbReference type="EMBL" id="BAU31882.1"/>
    </source>
</evidence>
<evidence type="ECO:0000313" key="3">
    <source>
        <dbReference type="Proteomes" id="UP000218965"/>
    </source>
</evidence>
<evidence type="ECO:0008006" key="4">
    <source>
        <dbReference type="Google" id="ProtNLM"/>
    </source>
</evidence>
<dbReference type="RefSeq" id="WP_096421047.1">
    <property type="nucleotide sequence ID" value="NZ_AP017315.1"/>
</dbReference>
<dbReference type="OrthoDB" id="5124656at2"/>
<dbReference type="PROSITE" id="PS51257">
    <property type="entry name" value="PROKAR_LIPOPROTEIN"/>
    <property type="match status" value="1"/>
</dbReference>
<name>A0A0U4WVN1_9MICO</name>
<feature type="signal peptide" evidence="1">
    <location>
        <begin position="1"/>
        <end position="27"/>
    </location>
</feature>